<feature type="signal peptide" evidence="1">
    <location>
        <begin position="1"/>
        <end position="26"/>
    </location>
</feature>
<proteinExistence type="predicted"/>
<dbReference type="EMBL" id="PHFD01000436">
    <property type="protein sequence ID" value="PKH44724.1"/>
    <property type="molecule type" value="Genomic_DNA"/>
</dbReference>
<keyword evidence="1" id="KW-0732">Signal</keyword>
<feature type="chain" id="PRO_5014377529" evidence="1">
    <location>
        <begin position="27"/>
        <end position="65"/>
    </location>
</feature>
<comment type="caution">
    <text evidence="2">The sequence shown here is derived from an EMBL/GenBank/DDBJ whole genome shotgun (WGS) entry which is preliminary data.</text>
</comment>
<evidence type="ECO:0000313" key="3">
    <source>
        <dbReference type="Proteomes" id="UP000233649"/>
    </source>
</evidence>
<evidence type="ECO:0000313" key="2">
    <source>
        <dbReference type="EMBL" id="PKH44724.1"/>
    </source>
</evidence>
<dbReference type="Proteomes" id="UP000233649">
    <property type="component" value="Unassembled WGS sequence"/>
</dbReference>
<dbReference type="PROSITE" id="PS51257">
    <property type="entry name" value="PROKAR_LIPOPROTEIN"/>
    <property type="match status" value="1"/>
</dbReference>
<sequence>MIKNWKKFKKVWLIGLAAVISLSLFAGCEQTTPNADDTATAITLKVGSTKPFKTTNRFSDYWYGV</sequence>
<name>A0A2J1DRG0_9CHLR</name>
<evidence type="ECO:0000256" key="1">
    <source>
        <dbReference type="SAM" id="SignalP"/>
    </source>
</evidence>
<protein>
    <submittedName>
        <fullName evidence="2">Peptide ABC transporter substrate-binding protein</fullName>
    </submittedName>
</protein>
<dbReference type="AlphaFoldDB" id="A0A2J1DRG0"/>
<feature type="non-terminal residue" evidence="2">
    <location>
        <position position="65"/>
    </location>
</feature>
<reference evidence="2 3" key="1">
    <citation type="journal article" date="2017" name="FEMS Microbiol. Ecol.">
        <title>Reconstructed genomes of novel Dehalococcoides mccartyi strains from 1,2,3,4-tetrachlorodibenzo-p-dioxin-dechlorinating enrichment cultures reveal divergent reductive dehalogenase gene profiles.</title>
        <authorList>
            <person name="Dam H.T."/>
            <person name="Vollmers J."/>
            <person name="Kaster A.K."/>
            <person name="Haggblom M.M."/>
        </authorList>
    </citation>
    <scope>NUCLEOTIDE SEQUENCE [LARGE SCALE GENOMIC DNA]</scope>
    <source>
        <strain evidence="2 3">H1-3-2.001</strain>
    </source>
</reference>
<accession>A0A2J1DRG0</accession>
<organism evidence="2 3">
    <name type="scientific">Dehalococcoides mccartyi</name>
    <dbReference type="NCBI Taxonomy" id="61435"/>
    <lineage>
        <taxon>Bacteria</taxon>
        <taxon>Bacillati</taxon>
        <taxon>Chloroflexota</taxon>
        <taxon>Dehalococcoidia</taxon>
        <taxon>Dehalococcoidales</taxon>
        <taxon>Dehalococcoidaceae</taxon>
        <taxon>Dehalococcoides</taxon>
    </lineage>
</organism>
<gene>
    <name evidence="2" type="ORF">CVH13_01768</name>
</gene>